<dbReference type="Gene3D" id="1.10.510.10">
    <property type="entry name" value="Transferase(Phosphotransferase) domain 1"/>
    <property type="match status" value="1"/>
</dbReference>
<evidence type="ECO:0000259" key="9">
    <source>
        <dbReference type="PROSITE" id="PS50011"/>
    </source>
</evidence>
<dbReference type="InterPro" id="IPR011009">
    <property type="entry name" value="Kinase-like_dom_sf"/>
</dbReference>
<comment type="caution">
    <text evidence="10">The sequence shown here is derived from an EMBL/GenBank/DDBJ whole genome shotgun (WGS) entry which is preliminary data.</text>
</comment>
<feature type="region of interest" description="Disordered" evidence="8">
    <location>
        <begin position="501"/>
        <end position="528"/>
    </location>
</feature>
<dbReference type="EMBL" id="BEYU01000159">
    <property type="protein sequence ID" value="GBG33508.1"/>
    <property type="molecule type" value="Genomic_DNA"/>
</dbReference>
<evidence type="ECO:0000256" key="2">
    <source>
        <dbReference type="ARBA" id="ARBA00022553"/>
    </source>
</evidence>
<keyword evidence="1" id="KW-0723">Serine/threonine-protein kinase</keyword>
<feature type="binding site" evidence="7">
    <location>
        <position position="119"/>
    </location>
    <ligand>
        <name>ATP</name>
        <dbReference type="ChEBI" id="CHEBI:30616"/>
    </ligand>
</feature>
<feature type="domain" description="Protein kinase" evidence="9">
    <location>
        <begin position="87"/>
        <end position="351"/>
    </location>
</feature>
<dbReference type="Gene3D" id="3.30.200.20">
    <property type="entry name" value="Phosphorylase Kinase, domain 1"/>
    <property type="match status" value="1"/>
</dbReference>
<dbReference type="AlphaFoldDB" id="A0A2R5GUR7"/>
<dbReference type="PROSITE" id="PS00108">
    <property type="entry name" value="PROTEIN_KINASE_ST"/>
    <property type="match status" value="1"/>
</dbReference>
<dbReference type="InterPro" id="IPR045270">
    <property type="entry name" value="STKc_AGC"/>
</dbReference>
<keyword evidence="6 7" id="KW-0067">ATP-binding</keyword>
<evidence type="ECO:0000256" key="5">
    <source>
        <dbReference type="ARBA" id="ARBA00022777"/>
    </source>
</evidence>
<dbReference type="InterPro" id="IPR008271">
    <property type="entry name" value="Ser/Thr_kinase_AS"/>
</dbReference>
<dbReference type="GO" id="GO:0005524">
    <property type="term" value="F:ATP binding"/>
    <property type="evidence" value="ECO:0007669"/>
    <property type="project" value="UniProtKB-UniRule"/>
</dbReference>
<name>A0A2R5GUR7_9STRA</name>
<feature type="compositionally biased region" description="Low complexity" evidence="8">
    <location>
        <begin position="411"/>
        <end position="424"/>
    </location>
</feature>
<dbReference type="PANTHER" id="PTHR24351">
    <property type="entry name" value="RIBOSOMAL PROTEIN S6 KINASE"/>
    <property type="match status" value="1"/>
</dbReference>
<dbReference type="InParanoid" id="A0A2R5GUR7"/>
<dbReference type="SMART" id="SM00220">
    <property type="entry name" value="S_TKc"/>
    <property type="match status" value="1"/>
</dbReference>
<feature type="region of interest" description="Disordered" evidence="8">
    <location>
        <begin position="388"/>
        <end position="425"/>
    </location>
</feature>
<dbReference type="SUPFAM" id="SSF56112">
    <property type="entry name" value="Protein kinase-like (PK-like)"/>
    <property type="match status" value="1"/>
</dbReference>
<accession>A0A2R5GUR7</accession>
<reference evidence="10 11" key="1">
    <citation type="submission" date="2017-12" db="EMBL/GenBank/DDBJ databases">
        <title>Sequencing, de novo assembly and annotation of complete genome of a new Thraustochytrid species, strain FCC1311.</title>
        <authorList>
            <person name="Sedici K."/>
            <person name="Godart F."/>
            <person name="Aiese Cigliano R."/>
            <person name="Sanseverino W."/>
            <person name="Barakat M."/>
            <person name="Ortet P."/>
            <person name="Marechal E."/>
            <person name="Cagnac O."/>
            <person name="Amato A."/>
        </authorList>
    </citation>
    <scope>NUCLEOTIDE SEQUENCE [LARGE SCALE GENOMIC DNA]</scope>
</reference>
<keyword evidence="4 7" id="KW-0547">Nucleotide-binding</keyword>
<proteinExistence type="predicted"/>
<keyword evidence="5 10" id="KW-0418">Kinase</keyword>
<protein>
    <submittedName>
        <fullName evidence="10">Protein kinase, putative</fullName>
    </submittedName>
</protein>
<dbReference type="PROSITE" id="PS50011">
    <property type="entry name" value="PROTEIN_KINASE_DOM"/>
    <property type="match status" value="1"/>
</dbReference>
<evidence type="ECO:0000256" key="7">
    <source>
        <dbReference type="PROSITE-ProRule" id="PRU10141"/>
    </source>
</evidence>
<dbReference type="OrthoDB" id="63267at2759"/>
<dbReference type="Proteomes" id="UP000241890">
    <property type="component" value="Unassembled WGS sequence"/>
</dbReference>
<keyword evidence="11" id="KW-1185">Reference proteome</keyword>
<gene>
    <name evidence="10" type="ORF">FCC1311_097312</name>
</gene>
<feature type="compositionally biased region" description="Polar residues" evidence="8">
    <location>
        <begin position="46"/>
        <end position="67"/>
    </location>
</feature>
<feature type="region of interest" description="Disordered" evidence="8">
    <location>
        <begin position="1"/>
        <end position="67"/>
    </location>
</feature>
<dbReference type="InterPro" id="IPR017441">
    <property type="entry name" value="Protein_kinase_ATP_BS"/>
</dbReference>
<keyword evidence="2" id="KW-0597">Phosphoprotein</keyword>
<dbReference type="PROSITE" id="PS00107">
    <property type="entry name" value="PROTEIN_KINASE_ATP"/>
    <property type="match status" value="1"/>
</dbReference>
<feature type="compositionally biased region" description="Basic and acidic residues" evidence="8">
    <location>
        <begin position="21"/>
        <end position="37"/>
    </location>
</feature>
<evidence type="ECO:0000256" key="6">
    <source>
        <dbReference type="ARBA" id="ARBA00022840"/>
    </source>
</evidence>
<keyword evidence="3" id="KW-0808">Transferase</keyword>
<sequence>MMTTNKRPLPASLTFNGASPLKKDTFAQDHLGKKPSEDAVSPAPSPTNRGPSHQQQHNNLKNADSTSAAAVAAARGMATRKVSNRDFKRLMTLGTGSFAQVVLVQSRLRADQGKLYAMKVLDTHKIIKQKQQAHTMTERSVLGQTSNHPFIVSLKYAYRTASTLNLVMDFCSGGELYFHLSRVGRFSEGRAKFYTAELVLALEHLHKFDVVYRDLKPENVLIASDGHVMLADFGLSKEGIRECTNGTDTFCGTPEYLAPEVLFRSGHGTAVDWWSLGILLFEMLTGLPPWYSKNRHEMFDGICRRELVFPDSTSVHISTAAKDLIRGLLQKDPRHRFGTGPVEVIKYHDFFRDIDLDAVLAKDVPVPWKPDAGKLYFDEVYTQIPFESAGGSGNKMSRAGKPPLAPGVGASSSSSSHSSNSPVSMRDEMMAASPLYPSSFMEHAFSGFSYTDPDALPSESPLNSYHSHGLGSIGGGSRLARSLHAHLNERAGTTTGAEPLASAAHAHHHHTQAAPDHTSGHHGSRTRELSHVAGEELAGGAGDDDCLGQFSLELEDM</sequence>
<evidence type="ECO:0000256" key="8">
    <source>
        <dbReference type="SAM" id="MobiDB-lite"/>
    </source>
</evidence>
<dbReference type="InterPro" id="IPR000719">
    <property type="entry name" value="Prot_kinase_dom"/>
</dbReference>
<evidence type="ECO:0000313" key="11">
    <source>
        <dbReference type="Proteomes" id="UP000241890"/>
    </source>
</evidence>
<evidence type="ECO:0000256" key="1">
    <source>
        <dbReference type="ARBA" id="ARBA00022527"/>
    </source>
</evidence>
<dbReference type="CDD" id="cd05123">
    <property type="entry name" value="STKc_AGC"/>
    <property type="match status" value="1"/>
</dbReference>
<dbReference type="GO" id="GO:0004674">
    <property type="term" value="F:protein serine/threonine kinase activity"/>
    <property type="evidence" value="ECO:0007669"/>
    <property type="project" value="UniProtKB-KW"/>
</dbReference>
<evidence type="ECO:0000256" key="4">
    <source>
        <dbReference type="ARBA" id="ARBA00022741"/>
    </source>
</evidence>
<dbReference type="Pfam" id="PF00069">
    <property type="entry name" value="Pkinase"/>
    <property type="match status" value="1"/>
</dbReference>
<organism evidence="10 11">
    <name type="scientific">Hondaea fermentalgiana</name>
    <dbReference type="NCBI Taxonomy" id="2315210"/>
    <lineage>
        <taxon>Eukaryota</taxon>
        <taxon>Sar</taxon>
        <taxon>Stramenopiles</taxon>
        <taxon>Bigyra</taxon>
        <taxon>Labyrinthulomycetes</taxon>
        <taxon>Thraustochytrida</taxon>
        <taxon>Thraustochytriidae</taxon>
        <taxon>Hondaea</taxon>
    </lineage>
</organism>
<evidence type="ECO:0000313" key="10">
    <source>
        <dbReference type="EMBL" id="GBG33508.1"/>
    </source>
</evidence>
<evidence type="ECO:0000256" key="3">
    <source>
        <dbReference type="ARBA" id="ARBA00022679"/>
    </source>
</evidence>
<dbReference type="FunFam" id="1.10.510.10:FF:000008">
    <property type="entry name" value="Non-specific serine/threonine protein kinase"/>
    <property type="match status" value="1"/>
</dbReference>